<dbReference type="AlphaFoldDB" id="A0A2H3DYC5"/>
<sequence>MTVMTLTLHPDDGLPSREKPSPQDSQSEIHAPGLPSDVPRVVFNLQRRLPKTNRYFAEPSNAVSQILLCTSLALLPNSIDTEEKKQRTVSSGSFGIKLKLAAFKPLWIQSTRYHRASRLASHLHSPRLQATWSRITRWAVSAVFKDANVDIFVV</sequence>
<accession>A0A2H3DYC5</accession>
<gene>
    <name evidence="2" type="ORF">ARMGADRAFT_1100957</name>
</gene>
<dbReference type="EMBL" id="KZ293655">
    <property type="protein sequence ID" value="PBK94087.1"/>
    <property type="molecule type" value="Genomic_DNA"/>
</dbReference>
<protein>
    <submittedName>
        <fullName evidence="2">Uncharacterized protein</fullName>
    </submittedName>
</protein>
<feature type="region of interest" description="Disordered" evidence="1">
    <location>
        <begin position="1"/>
        <end position="35"/>
    </location>
</feature>
<evidence type="ECO:0000313" key="2">
    <source>
        <dbReference type="EMBL" id="PBK94087.1"/>
    </source>
</evidence>
<organism evidence="2 3">
    <name type="scientific">Armillaria gallica</name>
    <name type="common">Bulbous honey fungus</name>
    <name type="synonym">Armillaria bulbosa</name>
    <dbReference type="NCBI Taxonomy" id="47427"/>
    <lineage>
        <taxon>Eukaryota</taxon>
        <taxon>Fungi</taxon>
        <taxon>Dikarya</taxon>
        <taxon>Basidiomycota</taxon>
        <taxon>Agaricomycotina</taxon>
        <taxon>Agaricomycetes</taxon>
        <taxon>Agaricomycetidae</taxon>
        <taxon>Agaricales</taxon>
        <taxon>Marasmiineae</taxon>
        <taxon>Physalacriaceae</taxon>
        <taxon>Armillaria</taxon>
    </lineage>
</organism>
<dbReference type="Proteomes" id="UP000217790">
    <property type="component" value="Unassembled WGS sequence"/>
</dbReference>
<evidence type="ECO:0000256" key="1">
    <source>
        <dbReference type="SAM" id="MobiDB-lite"/>
    </source>
</evidence>
<feature type="compositionally biased region" description="Basic and acidic residues" evidence="1">
    <location>
        <begin position="9"/>
        <end position="21"/>
    </location>
</feature>
<dbReference type="InParanoid" id="A0A2H3DYC5"/>
<reference evidence="3" key="1">
    <citation type="journal article" date="2017" name="Nat. Ecol. Evol.">
        <title>Genome expansion and lineage-specific genetic innovations in the forest pathogenic fungi Armillaria.</title>
        <authorList>
            <person name="Sipos G."/>
            <person name="Prasanna A.N."/>
            <person name="Walter M.C."/>
            <person name="O'Connor E."/>
            <person name="Balint B."/>
            <person name="Krizsan K."/>
            <person name="Kiss B."/>
            <person name="Hess J."/>
            <person name="Varga T."/>
            <person name="Slot J."/>
            <person name="Riley R."/>
            <person name="Boka B."/>
            <person name="Rigling D."/>
            <person name="Barry K."/>
            <person name="Lee J."/>
            <person name="Mihaltcheva S."/>
            <person name="LaButti K."/>
            <person name="Lipzen A."/>
            <person name="Waldron R."/>
            <person name="Moloney N.M."/>
            <person name="Sperisen C."/>
            <person name="Kredics L."/>
            <person name="Vagvoelgyi C."/>
            <person name="Patrignani A."/>
            <person name="Fitzpatrick D."/>
            <person name="Nagy I."/>
            <person name="Doyle S."/>
            <person name="Anderson J.B."/>
            <person name="Grigoriev I.V."/>
            <person name="Gueldener U."/>
            <person name="Muensterkoetter M."/>
            <person name="Nagy L.G."/>
        </authorList>
    </citation>
    <scope>NUCLEOTIDE SEQUENCE [LARGE SCALE GENOMIC DNA]</scope>
    <source>
        <strain evidence="3">Ar21-2</strain>
    </source>
</reference>
<keyword evidence="3" id="KW-1185">Reference proteome</keyword>
<evidence type="ECO:0000313" key="3">
    <source>
        <dbReference type="Proteomes" id="UP000217790"/>
    </source>
</evidence>
<name>A0A2H3DYC5_ARMGA</name>
<proteinExistence type="predicted"/>